<proteinExistence type="predicted"/>
<protein>
    <recommendedName>
        <fullName evidence="3">N-acetyltransferase domain-containing protein</fullName>
    </recommendedName>
</protein>
<comment type="caution">
    <text evidence="1">The sequence shown here is derived from an EMBL/GenBank/DDBJ whole genome shotgun (WGS) entry which is preliminary data.</text>
</comment>
<evidence type="ECO:0000313" key="2">
    <source>
        <dbReference type="Proteomes" id="UP000078343"/>
    </source>
</evidence>
<organism evidence="1 2">
    <name type="scientific">Fonsecaea erecta</name>
    <dbReference type="NCBI Taxonomy" id="1367422"/>
    <lineage>
        <taxon>Eukaryota</taxon>
        <taxon>Fungi</taxon>
        <taxon>Dikarya</taxon>
        <taxon>Ascomycota</taxon>
        <taxon>Pezizomycotina</taxon>
        <taxon>Eurotiomycetes</taxon>
        <taxon>Chaetothyriomycetidae</taxon>
        <taxon>Chaetothyriales</taxon>
        <taxon>Herpotrichiellaceae</taxon>
        <taxon>Fonsecaea</taxon>
    </lineage>
</organism>
<evidence type="ECO:0008006" key="3">
    <source>
        <dbReference type="Google" id="ProtNLM"/>
    </source>
</evidence>
<dbReference type="Gene3D" id="3.40.630.30">
    <property type="match status" value="1"/>
</dbReference>
<dbReference type="SUPFAM" id="SSF55729">
    <property type="entry name" value="Acyl-CoA N-acyltransferases (Nat)"/>
    <property type="match status" value="1"/>
</dbReference>
<dbReference type="GeneID" id="30004437"/>
<dbReference type="EMBL" id="LVYI01000001">
    <property type="protein sequence ID" value="OAP64295.1"/>
    <property type="molecule type" value="Genomic_DNA"/>
</dbReference>
<accession>A0A178ZZ48</accession>
<dbReference type="STRING" id="1367422.A0A178ZZ48"/>
<dbReference type="Proteomes" id="UP000078343">
    <property type="component" value="Unassembled WGS sequence"/>
</dbReference>
<dbReference type="InterPro" id="IPR016181">
    <property type="entry name" value="Acyl_CoA_acyltransferase"/>
</dbReference>
<dbReference type="OrthoDB" id="2115692at2759"/>
<gene>
    <name evidence="1" type="ORF">AYL99_00267</name>
</gene>
<evidence type="ECO:0000313" key="1">
    <source>
        <dbReference type="EMBL" id="OAP64295.1"/>
    </source>
</evidence>
<dbReference type="RefSeq" id="XP_018697662.1">
    <property type="nucleotide sequence ID" value="XM_018831783.1"/>
</dbReference>
<sequence>MTQRRAGPADVDDMGRIGLQAMPLDPQWNYRYRHRKEYPKDHEKYIRRKWQKYFDNNDGKWTVNLIDMPSNEDSDDEVFGDKQFHLQLLATDPDYQGRRAASKLRRWGLDYAARHDWFVTLLQARWGLSCMDTLVSGRLW</sequence>
<keyword evidence="2" id="KW-1185">Reference proteome</keyword>
<dbReference type="AlphaFoldDB" id="A0A178ZZ48"/>
<name>A0A178ZZ48_9EURO</name>
<reference evidence="1 2" key="1">
    <citation type="submission" date="2016-04" db="EMBL/GenBank/DDBJ databases">
        <title>Draft genome of Fonsecaea erecta CBS 125763.</title>
        <authorList>
            <person name="Weiss V.A."/>
            <person name="Vicente V.A."/>
            <person name="Raittz R.T."/>
            <person name="Moreno L.F."/>
            <person name="De Souza E.M."/>
            <person name="Pedrosa F.O."/>
            <person name="Steffens M.B."/>
            <person name="Faoro H."/>
            <person name="Tadra-Sfeir M.Z."/>
            <person name="Najafzadeh M.J."/>
            <person name="Felipe M.S."/>
            <person name="Teixeira M."/>
            <person name="Sun J."/>
            <person name="Xi L."/>
            <person name="Gomes R."/>
            <person name="De Azevedo C.M."/>
            <person name="Salgado C.G."/>
            <person name="Da Silva M.B."/>
            <person name="Nascimento M.F."/>
            <person name="Queiroz-Telles F."/>
            <person name="Attili D.S."/>
            <person name="Gorbushina A."/>
        </authorList>
    </citation>
    <scope>NUCLEOTIDE SEQUENCE [LARGE SCALE GENOMIC DNA]</scope>
    <source>
        <strain evidence="1 2">CBS 125763</strain>
    </source>
</reference>